<reference evidence="2" key="1">
    <citation type="submission" date="2016-06" db="UniProtKB">
        <authorList>
            <consortium name="WormBaseParasite"/>
        </authorList>
    </citation>
    <scope>IDENTIFICATION</scope>
</reference>
<organism evidence="2">
    <name type="scientific">Gongylonema pulchrum</name>
    <dbReference type="NCBI Taxonomy" id="637853"/>
    <lineage>
        <taxon>Eukaryota</taxon>
        <taxon>Metazoa</taxon>
        <taxon>Ecdysozoa</taxon>
        <taxon>Nematoda</taxon>
        <taxon>Chromadorea</taxon>
        <taxon>Rhabditida</taxon>
        <taxon>Spirurina</taxon>
        <taxon>Spiruromorpha</taxon>
        <taxon>Spiruroidea</taxon>
        <taxon>Gongylonematidae</taxon>
        <taxon>Gongylonema</taxon>
    </lineage>
</organism>
<dbReference type="GO" id="GO:0007076">
    <property type="term" value="P:mitotic chromosome condensation"/>
    <property type="evidence" value="ECO:0007669"/>
    <property type="project" value="InterPro"/>
</dbReference>
<dbReference type="GO" id="GO:0000796">
    <property type="term" value="C:condensin complex"/>
    <property type="evidence" value="ECO:0007669"/>
    <property type="project" value="InterPro"/>
</dbReference>
<accession>A0A183EP37</accession>
<dbReference type="InterPro" id="IPR022816">
    <property type="entry name" value="Condensin_barren_su2"/>
</dbReference>
<proteinExistence type="predicted"/>
<feature type="region of interest" description="Disordered" evidence="1">
    <location>
        <begin position="121"/>
        <end position="202"/>
    </location>
</feature>
<feature type="compositionally biased region" description="Acidic residues" evidence="1">
    <location>
        <begin position="192"/>
        <end position="202"/>
    </location>
</feature>
<feature type="compositionally biased region" description="Acidic residues" evidence="1">
    <location>
        <begin position="160"/>
        <end position="173"/>
    </location>
</feature>
<name>A0A183EP37_9BILA</name>
<dbReference type="WBParaSite" id="GPUH_0002275501-mRNA-1">
    <property type="protein sequence ID" value="GPUH_0002275501-mRNA-1"/>
    <property type="gene ID" value="GPUH_0002275501"/>
</dbReference>
<protein>
    <submittedName>
        <fullName evidence="2">Condensin complex subunit 2</fullName>
    </submittedName>
</protein>
<dbReference type="AlphaFoldDB" id="A0A183EP37"/>
<feature type="compositionally biased region" description="Basic and acidic residues" evidence="1">
    <location>
        <begin position="121"/>
        <end position="139"/>
    </location>
</feature>
<evidence type="ECO:0000256" key="1">
    <source>
        <dbReference type="SAM" id="MobiDB-lite"/>
    </source>
</evidence>
<evidence type="ECO:0000313" key="2">
    <source>
        <dbReference type="WBParaSite" id="GPUH_0002275501-mRNA-1"/>
    </source>
</evidence>
<sequence>LEKNAMVKKWRRTTALRTQKDEDEERQKIIMEMTAKPAAKVDMSNNERVLEAMKIAVTRAKQLAARAFQEDLIDRLPMAVEREPLYQAGSLLDASARIYSFRVDATHSEAYDVRSKLGEKIEDSSKAHSKDKDGKKGSNSDDEDNSTAKSNKKSKKNADADEEDTLSDIDMDNEAGKKTDVYSVDDLPIYAEEPDSETEEQAVLDTDEILKKFANKYDKSYENCIKRRSKV</sequence>
<dbReference type="Pfam" id="PF05786">
    <property type="entry name" value="Cnd2"/>
    <property type="match status" value="1"/>
</dbReference>